<dbReference type="PANTHER" id="PTHR36932:SF1">
    <property type="entry name" value="CAPSULAR POLYSACCHARIDE BIOSYNTHESIS PROTEIN"/>
    <property type="match status" value="1"/>
</dbReference>
<dbReference type="InterPro" id="IPR053158">
    <property type="entry name" value="CapK_Type1_Caps_Biosynth"/>
</dbReference>
<reference evidence="1" key="1">
    <citation type="journal article" date="2014" name="Int. J. Syst. Evol. Microbiol.">
        <title>Complete genome sequence of Corynebacterium casei LMG S-19264T (=DSM 44701T), isolated from a smear-ripened cheese.</title>
        <authorList>
            <consortium name="US DOE Joint Genome Institute (JGI-PGF)"/>
            <person name="Walter F."/>
            <person name="Albersmeier A."/>
            <person name="Kalinowski J."/>
            <person name="Ruckert C."/>
        </authorList>
    </citation>
    <scope>NUCLEOTIDE SEQUENCE</scope>
    <source>
        <strain evidence="1">KCTC 12113</strain>
    </source>
</reference>
<sequence>MIPSIRYIIFWLVDYLKGAKVRKHYNSLKRINEDHGSASSVSEREQYLSEMLNHCIKTVPFYRNLGIADVNIDQFPITNKNLIKKNPDAFLSESYKDKKKYYASTSGSTGIPFTIIHNSDKKLRRTAEVHFFGDLAGHTLGTGFIYIKIWNENNRKGKLTQKKENIIPIDVFKLDDQKIEKLLKRIKASNNPKSILAYASALDSIVKYLDRNPTDMIHAGVTSVIAMSETLEEYTKSALKKYFNCPVVSRYANIENGIIAQQTSEFQNEFLINLGSYHIEVLDLHEDTPAKNGESGRIVITDLFNKSMPLIRYDTGDLGALGKKEENGRTYYIFEKIEGRKMDIIYNTRGEVLSSYFVSASMWKYTELRQYQFIQNGKKEYEIKLNLEGHFQREKEMLQDLKTFLGDDAEVMVTYVEEIPLLASGKRKKVTSNLKK</sequence>
<dbReference type="Proteomes" id="UP000634668">
    <property type="component" value="Unassembled WGS sequence"/>
</dbReference>
<dbReference type="PANTHER" id="PTHR36932">
    <property type="entry name" value="CAPSULAR POLYSACCHARIDE BIOSYNTHESIS PROTEIN"/>
    <property type="match status" value="1"/>
</dbReference>
<gene>
    <name evidence="1" type="ORF">GCM10007383_31160</name>
</gene>
<dbReference type="RefSeq" id="WP_026814279.1">
    <property type="nucleotide sequence ID" value="NZ_BMWP01000025.1"/>
</dbReference>
<accession>A0A918J2W4</accession>
<proteinExistence type="predicted"/>
<evidence type="ECO:0000313" key="1">
    <source>
        <dbReference type="EMBL" id="GGW44475.1"/>
    </source>
</evidence>
<dbReference type="Gene3D" id="3.40.50.12780">
    <property type="entry name" value="N-terminal domain of ligase-like"/>
    <property type="match status" value="1"/>
</dbReference>
<dbReference type="EMBL" id="BMWP01000025">
    <property type="protein sequence ID" value="GGW44475.1"/>
    <property type="molecule type" value="Genomic_DNA"/>
</dbReference>
<keyword evidence="2" id="KW-1185">Reference proteome</keyword>
<organism evidence="1 2">
    <name type="scientific">Arenibacter certesii</name>
    <dbReference type="NCBI Taxonomy" id="228955"/>
    <lineage>
        <taxon>Bacteria</taxon>
        <taxon>Pseudomonadati</taxon>
        <taxon>Bacteroidota</taxon>
        <taxon>Flavobacteriia</taxon>
        <taxon>Flavobacteriales</taxon>
        <taxon>Flavobacteriaceae</taxon>
        <taxon>Arenibacter</taxon>
    </lineage>
</organism>
<reference evidence="1" key="2">
    <citation type="submission" date="2020-09" db="EMBL/GenBank/DDBJ databases">
        <authorList>
            <person name="Sun Q."/>
            <person name="Kim S."/>
        </authorList>
    </citation>
    <scope>NUCLEOTIDE SEQUENCE</scope>
    <source>
        <strain evidence="1">KCTC 12113</strain>
    </source>
</reference>
<protein>
    <submittedName>
        <fullName evidence="1">Capsular polysaccharide biosynthesis protein</fullName>
    </submittedName>
</protein>
<comment type="caution">
    <text evidence="1">The sequence shown here is derived from an EMBL/GenBank/DDBJ whole genome shotgun (WGS) entry which is preliminary data.</text>
</comment>
<dbReference type="SUPFAM" id="SSF56801">
    <property type="entry name" value="Acetyl-CoA synthetase-like"/>
    <property type="match status" value="1"/>
</dbReference>
<evidence type="ECO:0000313" key="2">
    <source>
        <dbReference type="Proteomes" id="UP000634668"/>
    </source>
</evidence>
<dbReference type="AlphaFoldDB" id="A0A918J2W4"/>
<name>A0A918J2W4_9FLAO</name>
<dbReference type="InterPro" id="IPR042099">
    <property type="entry name" value="ANL_N_sf"/>
</dbReference>